<dbReference type="Proteomes" id="UP001597124">
    <property type="component" value="Unassembled WGS sequence"/>
</dbReference>
<evidence type="ECO:0000259" key="2">
    <source>
        <dbReference type="Pfam" id="PF04909"/>
    </source>
</evidence>
<dbReference type="SUPFAM" id="SSF51556">
    <property type="entry name" value="Metallo-dependent hydrolases"/>
    <property type="match status" value="1"/>
</dbReference>
<evidence type="ECO:0000313" key="3">
    <source>
        <dbReference type="EMBL" id="MFD0849189.1"/>
    </source>
</evidence>
<accession>A0ABW3C5P5</accession>
<comment type="caution">
    <text evidence="3">The sequence shown here is derived from an EMBL/GenBank/DDBJ whole genome shotgun (WGS) entry which is preliminary data.</text>
</comment>
<dbReference type="InterPro" id="IPR032466">
    <property type="entry name" value="Metal_Hydrolase"/>
</dbReference>
<reference evidence="4" key="1">
    <citation type="journal article" date="2019" name="Int. J. Syst. Evol. Microbiol.">
        <title>The Global Catalogue of Microorganisms (GCM) 10K type strain sequencing project: providing services to taxonomists for standard genome sequencing and annotation.</title>
        <authorList>
            <consortium name="The Broad Institute Genomics Platform"/>
            <consortium name="The Broad Institute Genome Sequencing Center for Infectious Disease"/>
            <person name="Wu L."/>
            <person name="Ma J."/>
        </authorList>
    </citation>
    <scope>NUCLEOTIDE SEQUENCE [LARGE SCALE GENOMIC DNA]</scope>
    <source>
        <strain evidence="4">CCUG 52537</strain>
    </source>
</reference>
<dbReference type="InterPro" id="IPR006680">
    <property type="entry name" value="Amidohydro-rel"/>
</dbReference>
<organism evidence="3 4">
    <name type="scientific">Sphingosinicella xenopeptidilytica</name>
    <dbReference type="NCBI Taxonomy" id="364098"/>
    <lineage>
        <taxon>Bacteria</taxon>
        <taxon>Pseudomonadati</taxon>
        <taxon>Pseudomonadota</taxon>
        <taxon>Alphaproteobacteria</taxon>
        <taxon>Sphingomonadales</taxon>
        <taxon>Sphingosinicellaceae</taxon>
        <taxon>Sphingosinicella</taxon>
    </lineage>
</organism>
<feature type="chain" id="PRO_5046675592" evidence="1">
    <location>
        <begin position="29"/>
        <end position="357"/>
    </location>
</feature>
<keyword evidence="1" id="KW-0732">Signal</keyword>
<keyword evidence="4" id="KW-1185">Reference proteome</keyword>
<dbReference type="Gene3D" id="3.20.20.140">
    <property type="entry name" value="Metal-dependent hydrolases"/>
    <property type="match status" value="1"/>
</dbReference>
<evidence type="ECO:0000313" key="4">
    <source>
        <dbReference type="Proteomes" id="UP001597124"/>
    </source>
</evidence>
<protein>
    <submittedName>
        <fullName evidence="3">Amidohydrolase family protein</fullName>
    </submittedName>
</protein>
<evidence type="ECO:0000256" key="1">
    <source>
        <dbReference type="SAM" id="SignalP"/>
    </source>
</evidence>
<feature type="signal peptide" evidence="1">
    <location>
        <begin position="1"/>
        <end position="28"/>
    </location>
</feature>
<name>A0ABW3C5P5_SPHXN</name>
<proteinExistence type="predicted"/>
<sequence length="357" mass="38432">MIWARQARTARRAMLTAAILFSSTGALAEPAPRADHHMHIQSALITDWLQDMQKAMPGVFEGISGDIFKVRMGGDAVHELDRAGIHQGVLLSAGYMFGFSAVPLAPEEMARRMRAENRFNVDQALASNGRLVAFVGINPFLGNALDELEYWSRQPGASGVKLHLGNSGLDLGNPDQVKTLAAFFAAASKARMPLVVHLRGAAPFSNANIATFIDTVLSEAGDLPVQIAHGGGFGGIDAATLEALRLYGDAIERKAPGTANLVLDISAVAQLDLSKLASVPTEGIETRTADEWRAAYVAQMRKIGLDRFVLASDWPALTPPAEYFAAERKALPVTDAEWTTLCENVAPYLRAEWIKGN</sequence>
<dbReference type="EMBL" id="JBHTIK010000008">
    <property type="protein sequence ID" value="MFD0849189.1"/>
    <property type="molecule type" value="Genomic_DNA"/>
</dbReference>
<feature type="domain" description="Amidohydrolase-related" evidence="2">
    <location>
        <begin position="100"/>
        <end position="333"/>
    </location>
</feature>
<dbReference type="RefSeq" id="WP_381491352.1">
    <property type="nucleotide sequence ID" value="NZ_JBHTIK010000008.1"/>
</dbReference>
<dbReference type="Pfam" id="PF04909">
    <property type="entry name" value="Amidohydro_2"/>
    <property type="match status" value="1"/>
</dbReference>
<gene>
    <name evidence="3" type="ORF">ACFQ00_12700</name>
</gene>